<accession>A0A2A4B400</accession>
<keyword evidence="4" id="KW-1185">Reference proteome</keyword>
<name>A0A2A4B400_9SPHN</name>
<feature type="chain" id="PRO_5012223927" description="Alpha/beta hydrolase" evidence="2">
    <location>
        <begin position="18"/>
        <end position="300"/>
    </location>
</feature>
<feature type="signal peptide" evidence="2">
    <location>
        <begin position="1"/>
        <end position="17"/>
    </location>
</feature>
<evidence type="ECO:0000313" key="3">
    <source>
        <dbReference type="EMBL" id="PCD02468.1"/>
    </source>
</evidence>
<comment type="caution">
    <text evidence="3">The sequence shown here is derived from an EMBL/GenBank/DDBJ whole genome shotgun (WGS) entry which is preliminary data.</text>
</comment>
<dbReference type="RefSeq" id="WP_096343846.1">
    <property type="nucleotide sequence ID" value="NZ_NWMW01000002.1"/>
</dbReference>
<gene>
    <name evidence="3" type="ORF">COC42_13690</name>
</gene>
<dbReference type="AlphaFoldDB" id="A0A2A4B400"/>
<sequence length="300" mass="31423">MRGLLALLALAATPVAAQGPSKPEPVTTPGSGKWPATYEAVPALPAHVVYRPRDLSTLGARKLGIYVFGNGGCSADGTSSRNHLLDIASRGYLAIAPGTIPDKSKPEPQRSGPPGRLTAATPASALKEAIDWAIAENGRAGSPLEGRIDPDRIAISGFSCGGLQALMNADDPRVRTIVVMNSGVFNKQPGAIEGIRVGKDAIGRLHGSALYVLGGPTDIAYANGMDDYRRIGGIPAAVVNIPVGHGGTYMQPNGGIAAEVVGAWLEWQLWYDQAAARRFTGPDCGFCRDPRLTIERKNIP</sequence>
<proteinExistence type="predicted"/>
<protein>
    <recommendedName>
        <fullName evidence="5">Alpha/beta hydrolase</fullName>
    </recommendedName>
</protein>
<evidence type="ECO:0000313" key="4">
    <source>
        <dbReference type="Proteomes" id="UP000218366"/>
    </source>
</evidence>
<dbReference type="EMBL" id="NWMW01000002">
    <property type="protein sequence ID" value="PCD02468.1"/>
    <property type="molecule type" value="Genomic_DNA"/>
</dbReference>
<dbReference type="OrthoDB" id="9812672at2"/>
<keyword evidence="2" id="KW-0732">Signal</keyword>
<reference evidence="3 4" key="1">
    <citation type="submission" date="2017-09" db="EMBL/GenBank/DDBJ databases">
        <title>Sphingomonas spermidinifaciens 9NM-10, whole genome shotgun sequence.</title>
        <authorList>
            <person name="Feng G."/>
            <person name="Zhu H."/>
        </authorList>
    </citation>
    <scope>NUCLEOTIDE SEQUENCE [LARGE SCALE GENOMIC DNA]</scope>
    <source>
        <strain evidence="3 4">9NM-10</strain>
    </source>
</reference>
<feature type="region of interest" description="Disordered" evidence="1">
    <location>
        <begin position="98"/>
        <end position="119"/>
    </location>
</feature>
<organism evidence="3 4">
    <name type="scientific">Sphingomonas spermidinifaciens</name>
    <dbReference type="NCBI Taxonomy" id="1141889"/>
    <lineage>
        <taxon>Bacteria</taxon>
        <taxon>Pseudomonadati</taxon>
        <taxon>Pseudomonadota</taxon>
        <taxon>Alphaproteobacteria</taxon>
        <taxon>Sphingomonadales</taxon>
        <taxon>Sphingomonadaceae</taxon>
        <taxon>Sphingomonas</taxon>
    </lineage>
</organism>
<dbReference type="Gene3D" id="3.40.50.1820">
    <property type="entry name" value="alpha/beta hydrolase"/>
    <property type="match status" value="1"/>
</dbReference>
<dbReference type="Proteomes" id="UP000218366">
    <property type="component" value="Unassembled WGS sequence"/>
</dbReference>
<dbReference type="SUPFAM" id="SSF53474">
    <property type="entry name" value="alpha/beta-Hydrolases"/>
    <property type="match status" value="1"/>
</dbReference>
<dbReference type="InterPro" id="IPR029058">
    <property type="entry name" value="AB_hydrolase_fold"/>
</dbReference>
<evidence type="ECO:0000256" key="1">
    <source>
        <dbReference type="SAM" id="MobiDB-lite"/>
    </source>
</evidence>
<evidence type="ECO:0008006" key="5">
    <source>
        <dbReference type="Google" id="ProtNLM"/>
    </source>
</evidence>
<evidence type="ECO:0000256" key="2">
    <source>
        <dbReference type="SAM" id="SignalP"/>
    </source>
</evidence>